<dbReference type="AlphaFoldDB" id="A0A2T0LRX6"/>
<proteinExistence type="predicted"/>
<comment type="caution">
    <text evidence="1">The sequence shown here is derived from an EMBL/GenBank/DDBJ whole genome shotgun (WGS) entry which is preliminary data.</text>
</comment>
<dbReference type="SUPFAM" id="SSF55331">
    <property type="entry name" value="Tautomerase/MIF"/>
    <property type="match status" value="1"/>
</dbReference>
<accession>A0A2T0LRX6</accession>
<organism evidence="1 2">
    <name type="scientific">Nonomuraea fuscirosea</name>
    <dbReference type="NCBI Taxonomy" id="1291556"/>
    <lineage>
        <taxon>Bacteria</taxon>
        <taxon>Bacillati</taxon>
        <taxon>Actinomycetota</taxon>
        <taxon>Actinomycetes</taxon>
        <taxon>Streptosporangiales</taxon>
        <taxon>Streptosporangiaceae</taxon>
        <taxon>Nonomuraea</taxon>
    </lineage>
</organism>
<dbReference type="InterPro" id="IPR014347">
    <property type="entry name" value="Tautomerase/MIF_sf"/>
</dbReference>
<gene>
    <name evidence="1" type="ORF">B0I32_14515</name>
</gene>
<name>A0A2T0LRX6_9ACTN</name>
<sequence length="83" mass="9820">MPDPETKPRRRRRRKQERIPVLMHVEVRADFTLHQQHHYVAAITAITTDLLNVRQEQVRVTLAETSPAERARAERHLLMWTGC</sequence>
<dbReference type="Proteomes" id="UP000238312">
    <property type="component" value="Unassembled WGS sequence"/>
</dbReference>
<evidence type="ECO:0000313" key="2">
    <source>
        <dbReference type="Proteomes" id="UP000238312"/>
    </source>
</evidence>
<evidence type="ECO:0000313" key="1">
    <source>
        <dbReference type="EMBL" id="PRX46326.1"/>
    </source>
</evidence>
<dbReference type="EMBL" id="PVNG01000045">
    <property type="protein sequence ID" value="PRX46326.1"/>
    <property type="molecule type" value="Genomic_DNA"/>
</dbReference>
<reference evidence="1 2" key="1">
    <citation type="submission" date="2018-03" db="EMBL/GenBank/DDBJ databases">
        <title>Genomic Encyclopedia of Type Strains, Phase III (KMG-III): the genomes of soil and plant-associated and newly described type strains.</title>
        <authorList>
            <person name="Whitman W."/>
        </authorList>
    </citation>
    <scope>NUCLEOTIDE SEQUENCE [LARGE SCALE GENOMIC DNA]</scope>
    <source>
        <strain evidence="1 2">CGMCC 4.7104</strain>
    </source>
</reference>
<keyword evidence="2" id="KW-1185">Reference proteome</keyword>
<protein>
    <submittedName>
        <fullName evidence="1">Uncharacterized protein</fullName>
    </submittedName>
</protein>